<feature type="region of interest" description="Disordered" evidence="1">
    <location>
        <begin position="1275"/>
        <end position="1347"/>
    </location>
</feature>
<dbReference type="STRING" id="1380566.A0A179EY05"/>
<feature type="compositionally biased region" description="Polar residues" evidence="1">
    <location>
        <begin position="503"/>
        <end position="513"/>
    </location>
</feature>
<dbReference type="GO" id="GO:0008168">
    <property type="term" value="F:methyltransferase activity"/>
    <property type="evidence" value="ECO:0007669"/>
    <property type="project" value="UniProtKB-KW"/>
</dbReference>
<name>A0A179EY05_METCM</name>
<protein>
    <submittedName>
        <fullName evidence="2">Nicotinamide N-methyltransferase</fullName>
    </submittedName>
</protein>
<dbReference type="GO" id="GO:0032259">
    <property type="term" value="P:methylation"/>
    <property type="evidence" value="ECO:0007669"/>
    <property type="project" value="UniProtKB-KW"/>
</dbReference>
<feature type="region of interest" description="Disordered" evidence="1">
    <location>
        <begin position="503"/>
        <end position="534"/>
    </location>
</feature>
<accession>A0A179EY05</accession>
<evidence type="ECO:0000313" key="3">
    <source>
        <dbReference type="Proteomes" id="UP000078397"/>
    </source>
</evidence>
<dbReference type="RefSeq" id="XP_018136287.1">
    <property type="nucleotide sequence ID" value="XM_018289591.1"/>
</dbReference>
<dbReference type="EMBL" id="LSBJ02000018">
    <property type="protein sequence ID" value="OAQ58071.1"/>
    <property type="molecule type" value="Genomic_DNA"/>
</dbReference>
<feature type="compositionally biased region" description="Polar residues" evidence="1">
    <location>
        <begin position="909"/>
        <end position="920"/>
    </location>
</feature>
<evidence type="ECO:0000256" key="1">
    <source>
        <dbReference type="SAM" id="MobiDB-lite"/>
    </source>
</evidence>
<dbReference type="KEGG" id="pchm:VFPPC_11384"/>
<feature type="compositionally biased region" description="Basic and acidic residues" evidence="1">
    <location>
        <begin position="1277"/>
        <end position="1289"/>
    </location>
</feature>
<proteinExistence type="predicted"/>
<feature type="region of interest" description="Disordered" evidence="1">
    <location>
        <begin position="1053"/>
        <end position="1146"/>
    </location>
</feature>
<feature type="region of interest" description="Disordered" evidence="1">
    <location>
        <begin position="907"/>
        <end position="956"/>
    </location>
</feature>
<feature type="compositionally biased region" description="Polar residues" evidence="1">
    <location>
        <begin position="1104"/>
        <end position="1115"/>
    </location>
</feature>
<dbReference type="OrthoDB" id="4161727at2759"/>
<comment type="caution">
    <text evidence="2">The sequence shown here is derived from an EMBL/GenBank/DDBJ whole genome shotgun (WGS) entry which is preliminary data.</text>
</comment>
<dbReference type="GeneID" id="28853585"/>
<keyword evidence="3" id="KW-1185">Reference proteome</keyword>
<feature type="compositionally biased region" description="Basic and acidic residues" evidence="1">
    <location>
        <begin position="935"/>
        <end position="951"/>
    </location>
</feature>
<dbReference type="Proteomes" id="UP000078397">
    <property type="component" value="Unassembled WGS sequence"/>
</dbReference>
<evidence type="ECO:0000313" key="2">
    <source>
        <dbReference type="EMBL" id="OAQ58071.1"/>
    </source>
</evidence>
<organism evidence="2 3">
    <name type="scientific">Pochonia chlamydosporia 170</name>
    <dbReference type="NCBI Taxonomy" id="1380566"/>
    <lineage>
        <taxon>Eukaryota</taxon>
        <taxon>Fungi</taxon>
        <taxon>Dikarya</taxon>
        <taxon>Ascomycota</taxon>
        <taxon>Pezizomycotina</taxon>
        <taxon>Sordariomycetes</taxon>
        <taxon>Hypocreomycetidae</taxon>
        <taxon>Hypocreales</taxon>
        <taxon>Clavicipitaceae</taxon>
        <taxon>Pochonia</taxon>
    </lineage>
</organism>
<gene>
    <name evidence="2" type="ORF">VFPPC_11384</name>
</gene>
<feature type="compositionally biased region" description="Basic and acidic residues" evidence="1">
    <location>
        <begin position="1133"/>
        <end position="1145"/>
    </location>
</feature>
<reference evidence="2 3" key="1">
    <citation type="journal article" date="2016" name="PLoS Pathog.">
        <title>Biosynthesis of antibiotic leucinostatins in bio-control fungus Purpureocillium lilacinum and their inhibition on phytophthora revealed by genome mining.</title>
        <authorList>
            <person name="Wang G."/>
            <person name="Liu Z."/>
            <person name="Lin R."/>
            <person name="Li E."/>
            <person name="Mao Z."/>
            <person name="Ling J."/>
            <person name="Yang Y."/>
            <person name="Yin W.B."/>
            <person name="Xie B."/>
        </authorList>
    </citation>
    <scope>NUCLEOTIDE SEQUENCE [LARGE SCALE GENOMIC DNA]</scope>
    <source>
        <strain evidence="2">170</strain>
    </source>
</reference>
<sequence>MASQFIQALTSRGRTRLRKEYPSDCFGTCVGSLNLAQYCWVAKGPVQRLFYSEIKDKLLAHLDGWFGSVSSADGITLTLYMIGTSHRTASPIILFICKDTSYSKEARKFIKAVGILKEYPGFRTGHVMEDPGWGAELVQLASDEEMASNMRPLQPVEEVFYDRTTPLRATGMTIFVRHGSSMRPATGNLIQTHGRSFYLTAGHAFFEGSKLKPQSLGQDDDFEIDSDSEADYDDELDAMITSIGSQSPDAWSDDNESVNYSVQDYLSEQSSYCSFSTPTFDASQGSGTTPALFSFEQASDRLLPFVKREADYSSREIVVPPANLLSLVGKLAVWSVDKDWALIDITEVWNSQVSSLLSDSASGLSDAPLAMYPSENARIFACTSSGDRMTGVVAGSPSFTRVPHGKSFQEVFPIKFDGPLANGDCGSVVLDATTGEILGHIVAGCRQTGFAYVMAAHHVFPELLLSVEDLPGATNKQVASLMAITIAQPAEYCQIGPYEIDSYTTDSENTQTATKEDRPKAANPSGNGPEQKYGRLWTAASYSGPDTSFFGQSKETYKLHQLLEGIRTTASTLSGRSSIDGEHALEILDDPFNDMCLTKANSTIQQRSSPPFQRWWESTADWLSLSTYRNNLVYSSLNIHTSLPGVKSCKCSLQYINKVDQSNPVPRKGRRKGFSTQVDEGRPQNARVNAVCLPCRVQKGGSRSTVPIGQACMAFMEAKTDRAIAGGGVNMSKVSVCLIFTASNGNSLINLAQRPIRRIDDMPQKENGSMWNPTYSSYANWKEGIAPESPNVVQLQRPANEFDHLISQMYALQRDEPQSPGTTNRLEIALPDTEVELITSTVPNPEIVPDQELSAINATEISPDQELTATNVQPTRVVITQKFVYRGLDPVLDAALTWCQRPIGHPADSQFQPGSSSIRPQHQAGLDVHPAPSNENEKSHQNDIRSSRPDEAGSGLIQKALPYSVSDSGRTANAASYYGPLGINNPDAALQQHTTDSSFVRPWKENGNLLGLGPGNIRASEGSVSEAPHSLTNVTAESDSFWASDGASFVSQNPRYPYKGGNLEPGTPATPQTGRYLHPSSSSASYRDASRGSHSLGNRKRRASSLSAGNVSRQLSRGGMPAGFRRANSQRSTQDHSQGDNDFGERPWACPLAQKCGDSSHRCYGWTFADVSRVKQHLNRDHASEITEDQFKKISVRMPTKEVESWNKIFRILFPENEQLPSPFFNAQFDVQHRISPESLRDHLLSRVEDLDHMSSEQIEGVRRFIAETSHTFLHQASHDSRHDPKEPSAHYGLGSGPQQQGSQGNIQHSSQSFEKHTEAYPSVLPDEVSRGGLLGGVGDGNVMLSG</sequence>
<feature type="compositionally biased region" description="Low complexity" evidence="1">
    <location>
        <begin position="1297"/>
        <end position="1313"/>
    </location>
</feature>